<feature type="transmembrane region" description="Helical" evidence="15">
    <location>
        <begin position="487"/>
        <end position="507"/>
    </location>
</feature>
<evidence type="ECO:0000259" key="16">
    <source>
        <dbReference type="SMART" id="SM00864"/>
    </source>
</evidence>
<evidence type="ECO:0000256" key="1">
    <source>
        <dbReference type="ARBA" id="ARBA00001946"/>
    </source>
</evidence>
<comment type="caution">
    <text evidence="18">The sequence shown here is derived from an EMBL/GenBank/DDBJ whole genome shotgun (WGS) entry which is preliminary data.</text>
</comment>
<dbReference type="InterPro" id="IPR036525">
    <property type="entry name" value="Tubulin/FtsZ_GTPase_sf"/>
</dbReference>
<dbReference type="SMART" id="SM00864">
    <property type="entry name" value="Tubulin"/>
    <property type="match status" value="1"/>
</dbReference>
<evidence type="ECO:0000256" key="11">
    <source>
        <dbReference type="ARBA" id="ARBA00022989"/>
    </source>
</evidence>
<keyword evidence="9" id="KW-0378">Hydrolase</keyword>
<comment type="subcellular location">
    <subcellularLocation>
        <location evidence="2">Membrane</location>
        <topology evidence="2">Multi-pass membrane protein</topology>
    </subcellularLocation>
</comment>
<evidence type="ECO:0000256" key="2">
    <source>
        <dbReference type="ARBA" id="ARBA00004141"/>
    </source>
</evidence>
<feature type="transmembrane region" description="Helical" evidence="15">
    <location>
        <begin position="513"/>
        <end position="533"/>
    </location>
</feature>
<evidence type="ECO:0000256" key="10">
    <source>
        <dbReference type="ARBA" id="ARBA00022842"/>
    </source>
</evidence>
<organism evidence="18 19">
    <name type="scientific">Steinernema hermaphroditum</name>
    <dbReference type="NCBI Taxonomy" id="289476"/>
    <lineage>
        <taxon>Eukaryota</taxon>
        <taxon>Metazoa</taxon>
        <taxon>Ecdysozoa</taxon>
        <taxon>Nematoda</taxon>
        <taxon>Chromadorea</taxon>
        <taxon>Rhabditida</taxon>
        <taxon>Tylenchina</taxon>
        <taxon>Panagrolaimomorpha</taxon>
        <taxon>Strongyloidoidea</taxon>
        <taxon>Steinernematidae</taxon>
        <taxon>Steinernema</taxon>
    </lineage>
</organism>
<dbReference type="FunFam" id="3.30.1330.20:FF:000001">
    <property type="entry name" value="Tubulin alpha chain"/>
    <property type="match status" value="1"/>
</dbReference>
<dbReference type="SUPFAM" id="SSF55307">
    <property type="entry name" value="Tubulin C-terminal domain-like"/>
    <property type="match status" value="1"/>
</dbReference>
<feature type="transmembrane region" description="Helical" evidence="15">
    <location>
        <begin position="568"/>
        <end position="596"/>
    </location>
</feature>
<dbReference type="InterPro" id="IPR003008">
    <property type="entry name" value="Tubulin_FtsZ_GTPase"/>
</dbReference>
<dbReference type="EMBL" id="JAUCMV010000002">
    <property type="protein sequence ID" value="KAK0415237.1"/>
    <property type="molecule type" value="Genomic_DNA"/>
</dbReference>
<evidence type="ECO:0000256" key="5">
    <source>
        <dbReference type="ARBA" id="ARBA00022692"/>
    </source>
</evidence>
<evidence type="ECO:0000256" key="14">
    <source>
        <dbReference type="ARBA" id="ARBA00049117"/>
    </source>
</evidence>
<keyword evidence="19" id="KW-1185">Reference proteome</keyword>
<keyword evidence="8" id="KW-0547">Nucleotide-binding</keyword>
<feature type="transmembrane region" description="Helical" evidence="15">
    <location>
        <begin position="545"/>
        <end position="562"/>
    </location>
</feature>
<dbReference type="Gene3D" id="1.10.287.600">
    <property type="entry name" value="Helix hairpin bin"/>
    <property type="match status" value="1"/>
</dbReference>
<dbReference type="InterPro" id="IPR037103">
    <property type="entry name" value="Tubulin/FtsZ-like_C"/>
</dbReference>
<dbReference type="GO" id="GO:0012505">
    <property type="term" value="C:endomembrane system"/>
    <property type="evidence" value="ECO:0007669"/>
    <property type="project" value="UniProtKB-ARBA"/>
</dbReference>
<dbReference type="AlphaFoldDB" id="A0AA39HZZ4"/>
<comment type="catalytic activity">
    <reaction evidence="14">
        <text>GTP + H2O = GDP + phosphate + H(+)</text>
        <dbReference type="Rhea" id="RHEA:19669"/>
        <dbReference type="ChEBI" id="CHEBI:15377"/>
        <dbReference type="ChEBI" id="CHEBI:15378"/>
        <dbReference type="ChEBI" id="CHEBI:37565"/>
        <dbReference type="ChEBI" id="CHEBI:43474"/>
        <dbReference type="ChEBI" id="CHEBI:58189"/>
    </reaction>
    <physiologicalReaction direction="left-to-right" evidence="14">
        <dbReference type="Rhea" id="RHEA:19670"/>
    </physiologicalReaction>
</comment>
<dbReference type="GO" id="GO:0016192">
    <property type="term" value="P:vesicle-mediated transport"/>
    <property type="evidence" value="ECO:0007669"/>
    <property type="project" value="InterPro"/>
</dbReference>
<keyword evidence="12" id="KW-0342">GTP-binding</keyword>
<dbReference type="PANTHER" id="PTHR11588">
    <property type="entry name" value="TUBULIN"/>
    <property type="match status" value="1"/>
</dbReference>
<dbReference type="InterPro" id="IPR017975">
    <property type="entry name" value="Tubulin_CS"/>
</dbReference>
<evidence type="ECO:0000256" key="9">
    <source>
        <dbReference type="ARBA" id="ARBA00022801"/>
    </source>
</evidence>
<keyword evidence="7" id="KW-0479">Metal-binding</keyword>
<evidence type="ECO:0008006" key="20">
    <source>
        <dbReference type="Google" id="ProtNLM"/>
    </source>
</evidence>
<dbReference type="GO" id="GO:0005737">
    <property type="term" value="C:cytoplasm"/>
    <property type="evidence" value="ECO:0007669"/>
    <property type="project" value="UniProtKB-ARBA"/>
</dbReference>
<gene>
    <name evidence="18" type="ORF">QR680_011843</name>
</gene>
<evidence type="ECO:0000256" key="6">
    <source>
        <dbReference type="ARBA" id="ARBA00022701"/>
    </source>
</evidence>
<keyword evidence="11 15" id="KW-1133">Transmembrane helix</keyword>
<protein>
    <recommendedName>
        <fullName evidence="20">Tubulin alpha chain</fullName>
    </recommendedName>
</protein>
<evidence type="ECO:0000313" key="19">
    <source>
        <dbReference type="Proteomes" id="UP001175271"/>
    </source>
</evidence>
<evidence type="ECO:0000259" key="17">
    <source>
        <dbReference type="SMART" id="SM00865"/>
    </source>
</evidence>
<keyword evidence="13 15" id="KW-0472">Membrane</keyword>
<feature type="domain" description="Tubulin/FtsZ GTPase" evidence="16">
    <location>
        <begin position="74"/>
        <end position="271"/>
    </location>
</feature>
<dbReference type="SUPFAM" id="SSF52490">
    <property type="entry name" value="Tubulin nucleotide-binding domain-like"/>
    <property type="match status" value="1"/>
</dbReference>
<dbReference type="InterPro" id="IPR000217">
    <property type="entry name" value="Tubulin"/>
</dbReference>
<dbReference type="GO" id="GO:0007017">
    <property type="term" value="P:microtubule-based process"/>
    <property type="evidence" value="ECO:0007669"/>
    <property type="project" value="InterPro"/>
</dbReference>
<comment type="similarity">
    <text evidence="3">Belongs to the tubulin family.</text>
</comment>
<accession>A0AA39HZZ4</accession>
<evidence type="ECO:0000256" key="8">
    <source>
        <dbReference type="ARBA" id="ARBA00022741"/>
    </source>
</evidence>
<dbReference type="PRINTS" id="PR01162">
    <property type="entry name" value="ALPHATUBULIN"/>
</dbReference>
<dbReference type="PROSITE" id="PS00227">
    <property type="entry name" value="TUBULIN"/>
    <property type="match status" value="1"/>
</dbReference>
<keyword evidence="6" id="KW-0493">Microtubule</keyword>
<evidence type="ECO:0000256" key="7">
    <source>
        <dbReference type="ARBA" id="ARBA00022723"/>
    </source>
</evidence>
<dbReference type="GO" id="GO:0005200">
    <property type="term" value="F:structural constituent of cytoskeleton"/>
    <property type="evidence" value="ECO:0007669"/>
    <property type="project" value="InterPro"/>
</dbReference>
<sequence length="615" mass="68171">MEVLSERPILHHVTQILTARNMKTKTREVISIHIGQAGVQIGNACWELYCLEHGIQPDGQMPSDKSLGGGDDSFTTFFSETGTGRHVPRAVMIDLEPTVIDEIRTGTYRSLFHPEQLITGKEDAANNYARGHYTIGKEIIDLTLDRIRRLADNCTGLQGFLVFHSFGGGTGSGFTSLLMERLSVDYGKKAKLEFSVYPAPQVSTAVVEPYNSILTTHTTLEHSDCSFMVDNEAIYDICRRNLDIERPSYTNLNRLIGQIVSSITASLRFDGALNVDLTEFQTNLVPYPRIHFPLATFAPVISAEKAYHEQLSVSEITNMCFEPHNQMVKCDPRHGKYMAVCLLFRGDVVPKDVNAAIATIKTKRTIQFVDWCPTGFKVGINYQPPTVVPGGDLAKVPRAVCMLSNTTAIAEAWARLDHKFDLMYAKRAFVHWYVGEGMEEGEFSEAREDLAALEKDYEEVGVDSLEENGEEGDESTMNIEMNTPRQFGIGLAIFGVTYICLGIVLFLDAALLTLGNILFVVGVLLTIGWHRAVPFFFTRVKARGSFFFFGGIFVCLYGYPLIGIPIEAWGFFTLFGGFLRTVLSLVGQIPFVGWIIGYSAPQGSSDTADQITSSS</sequence>
<evidence type="ECO:0000256" key="13">
    <source>
        <dbReference type="ARBA" id="ARBA00023136"/>
    </source>
</evidence>
<dbReference type="GO" id="GO:0016787">
    <property type="term" value="F:hydrolase activity"/>
    <property type="evidence" value="ECO:0007669"/>
    <property type="project" value="UniProtKB-KW"/>
</dbReference>
<dbReference type="InterPro" id="IPR007305">
    <property type="entry name" value="Vesicle_transpt_Got1/SFT2"/>
</dbReference>
<dbReference type="GO" id="GO:0046872">
    <property type="term" value="F:metal ion binding"/>
    <property type="evidence" value="ECO:0007669"/>
    <property type="project" value="UniProtKB-KW"/>
</dbReference>
<dbReference type="Gene3D" id="3.40.50.1440">
    <property type="entry name" value="Tubulin/FtsZ, GTPase domain"/>
    <property type="match status" value="1"/>
</dbReference>
<keyword evidence="10" id="KW-0460">Magnesium</keyword>
<dbReference type="InterPro" id="IPR023123">
    <property type="entry name" value="Tubulin_C"/>
</dbReference>
<evidence type="ECO:0000256" key="15">
    <source>
        <dbReference type="SAM" id="Phobius"/>
    </source>
</evidence>
<dbReference type="PRINTS" id="PR01161">
    <property type="entry name" value="TUBULIN"/>
</dbReference>
<dbReference type="Pfam" id="PF04178">
    <property type="entry name" value="Got1"/>
    <property type="match status" value="1"/>
</dbReference>
<comment type="subunit">
    <text evidence="4">Dimer of alpha and beta chains. A typical microtubule is a hollow water-filled tube with an outer diameter of 25 nm and an inner diameter of 15 nM. Alpha-beta heterodimers associate head-to-tail to form protofilaments running lengthwise along the microtubule wall with the beta-tubulin subunit facing the microtubule plus end conferring a structural polarity. Microtubules usually have 13 protofilaments but different protofilament numbers can be found in some organisms and specialized cells.</text>
</comment>
<dbReference type="GO" id="GO:0016020">
    <property type="term" value="C:membrane"/>
    <property type="evidence" value="ECO:0007669"/>
    <property type="project" value="UniProtKB-SubCell"/>
</dbReference>
<reference evidence="18" key="1">
    <citation type="submission" date="2023-06" db="EMBL/GenBank/DDBJ databases">
        <title>Genomic analysis of the entomopathogenic nematode Steinernema hermaphroditum.</title>
        <authorList>
            <person name="Schwarz E.M."/>
            <person name="Heppert J.K."/>
            <person name="Baniya A."/>
            <person name="Schwartz H.T."/>
            <person name="Tan C.-H."/>
            <person name="Antoshechkin I."/>
            <person name="Sternberg P.W."/>
            <person name="Goodrich-Blair H."/>
            <person name="Dillman A.R."/>
        </authorList>
    </citation>
    <scope>NUCLEOTIDE SEQUENCE</scope>
    <source>
        <strain evidence="18">PS9179</strain>
        <tissue evidence="18">Whole animal</tissue>
    </source>
</reference>
<dbReference type="CDD" id="cd02186">
    <property type="entry name" value="alpha_tubulin"/>
    <property type="match status" value="1"/>
</dbReference>
<dbReference type="FunFam" id="1.10.287.600:FF:000005">
    <property type="entry name" value="Tubulin alpha chain"/>
    <property type="match status" value="1"/>
</dbReference>
<dbReference type="InterPro" id="IPR008280">
    <property type="entry name" value="Tub_FtsZ_C"/>
</dbReference>
<dbReference type="InterPro" id="IPR018316">
    <property type="entry name" value="Tubulin/FtsZ_2-layer-sand-dom"/>
</dbReference>
<evidence type="ECO:0000256" key="3">
    <source>
        <dbReference type="ARBA" id="ARBA00009636"/>
    </source>
</evidence>
<comment type="cofactor">
    <cofactor evidence="1">
        <name>Mg(2+)</name>
        <dbReference type="ChEBI" id="CHEBI:18420"/>
    </cofactor>
</comment>
<dbReference type="GO" id="GO:0005525">
    <property type="term" value="F:GTP binding"/>
    <property type="evidence" value="ECO:0007669"/>
    <property type="project" value="UniProtKB-KW"/>
</dbReference>
<keyword evidence="5 15" id="KW-0812">Transmembrane</keyword>
<dbReference type="GO" id="GO:0005874">
    <property type="term" value="C:microtubule"/>
    <property type="evidence" value="ECO:0007669"/>
    <property type="project" value="UniProtKB-KW"/>
</dbReference>
<proteinExistence type="inferred from homology"/>
<name>A0AA39HZZ4_9BILA</name>
<dbReference type="SMART" id="SM00865">
    <property type="entry name" value="Tubulin_C"/>
    <property type="match status" value="1"/>
</dbReference>
<dbReference type="Gene3D" id="3.30.1330.20">
    <property type="entry name" value="Tubulin/FtsZ, C-terminal domain"/>
    <property type="match status" value="1"/>
</dbReference>
<evidence type="ECO:0000256" key="4">
    <source>
        <dbReference type="ARBA" id="ARBA00011747"/>
    </source>
</evidence>
<dbReference type="FunFam" id="3.40.50.1440:FF:000019">
    <property type="entry name" value="Tubulin alpha chain"/>
    <property type="match status" value="1"/>
</dbReference>
<dbReference type="Pfam" id="PF00091">
    <property type="entry name" value="Tubulin"/>
    <property type="match status" value="1"/>
</dbReference>
<dbReference type="Pfam" id="PF03953">
    <property type="entry name" value="Tubulin_C"/>
    <property type="match status" value="1"/>
</dbReference>
<feature type="domain" description="Tubulin/FtsZ 2-layer sandwich" evidence="17">
    <location>
        <begin position="273"/>
        <end position="418"/>
    </location>
</feature>
<evidence type="ECO:0000313" key="18">
    <source>
        <dbReference type="EMBL" id="KAK0415237.1"/>
    </source>
</evidence>
<dbReference type="Proteomes" id="UP001175271">
    <property type="component" value="Unassembled WGS sequence"/>
</dbReference>
<evidence type="ECO:0000256" key="12">
    <source>
        <dbReference type="ARBA" id="ARBA00023134"/>
    </source>
</evidence>
<dbReference type="InterPro" id="IPR002452">
    <property type="entry name" value="Alpha_tubulin"/>
</dbReference>